<reference evidence="2 4" key="1">
    <citation type="journal article" date="2014" name="BMC Genomics">
        <title>Genome sequence of Anopheles sinensis provides insight into genetics basis of mosquito competence for malaria parasites.</title>
        <authorList>
            <person name="Zhou D."/>
            <person name="Zhang D."/>
            <person name="Ding G."/>
            <person name="Shi L."/>
            <person name="Hou Q."/>
            <person name="Ye Y."/>
            <person name="Xu Y."/>
            <person name="Zhou H."/>
            <person name="Xiong C."/>
            <person name="Li S."/>
            <person name="Yu J."/>
            <person name="Hong S."/>
            <person name="Yu X."/>
            <person name="Zou P."/>
            <person name="Chen C."/>
            <person name="Chang X."/>
            <person name="Wang W."/>
            <person name="Lv Y."/>
            <person name="Sun Y."/>
            <person name="Ma L."/>
            <person name="Shen B."/>
            <person name="Zhu C."/>
        </authorList>
    </citation>
    <scope>NUCLEOTIDE SEQUENCE [LARGE SCALE GENOMIC DNA]</scope>
</reference>
<keyword evidence="4" id="KW-1185">Reference proteome</keyword>
<dbReference type="EMBL" id="ATLV01022518">
    <property type="status" value="NOT_ANNOTATED_CDS"/>
    <property type="molecule type" value="Genomic_DNA"/>
</dbReference>
<reference evidence="3" key="2">
    <citation type="submission" date="2020-05" db="UniProtKB">
        <authorList>
            <consortium name="EnsemblMetazoa"/>
        </authorList>
    </citation>
    <scope>IDENTIFICATION</scope>
</reference>
<feature type="region of interest" description="Disordered" evidence="1">
    <location>
        <begin position="46"/>
        <end position="88"/>
    </location>
</feature>
<evidence type="ECO:0000313" key="3">
    <source>
        <dbReference type="EnsemblMetazoa" id="ASIC015792-PA"/>
    </source>
</evidence>
<evidence type="ECO:0000256" key="1">
    <source>
        <dbReference type="SAM" id="MobiDB-lite"/>
    </source>
</evidence>
<proteinExistence type="predicted"/>
<dbReference type="VEuPathDB" id="VectorBase:ASIC015792"/>
<name>A0A084WBY2_ANOSI</name>
<dbReference type="EnsemblMetazoa" id="ASIC015792-RA">
    <property type="protein sequence ID" value="ASIC015792-PA"/>
    <property type="gene ID" value="ASIC015792"/>
</dbReference>
<protein>
    <submittedName>
        <fullName evidence="2 3">IP10878p</fullName>
    </submittedName>
</protein>
<feature type="compositionally biased region" description="Polar residues" evidence="1">
    <location>
        <begin position="56"/>
        <end position="68"/>
    </location>
</feature>
<evidence type="ECO:0000313" key="2">
    <source>
        <dbReference type="EMBL" id="KFB47726.1"/>
    </source>
</evidence>
<gene>
    <name evidence="2" type="ORF">ZHAS_00015792</name>
</gene>
<sequence length="88" mass="9743">MMMMMMMMGDRGSWRGKVPAARFPIVPRKTEKCGSVVQGSVLAAAAPAGRKRKRNGLQTTADRTAETPTRTKRQPGADCGKHRHKIYE</sequence>
<dbReference type="AlphaFoldDB" id="A0A084WBY2"/>
<evidence type="ECO:0000313" key="4">
    <source>
        <dbReference type="Proteomes" id="UP000030765"/>
    </source>
</evidence>
<dbReference type="EMBL" id="KE525333">
    <property type="protein sequence ID" value="KFB47726.1"/>
    <property type="molecule type" value="Genomic_DNA"/>
</dbReference>
<organism evidence="2">
    <name type="scientific">Anopheles sinensis</name>
    <name type="common">Mosquito</name>
    <dbReference type="NCBI Taxonomy" id="74873"/>
    <lineage>
        <taxon>Eukaryota</taxon>
        <taxon>Metazoa</taxon>
        <taxon>Ecdysozoa</taxon>
        <taxon>Arthropoda</taxon>
        <taxon>Hexapoda</taxon>
        <taxon>Insecta</taxon>
        <taxon>Pterygota</taxon>
        <taxon>Neoptera</taxon>
        <taxon>Endopterygota</taxon>
        <taxon>Diptera</taxon>
        <taxon>Nematocera</taxon>
        <taxon>Culicoidea</taxon>
        <taxon>Culicidae</taxon>
        <taxon>Anophelinae</taxon>
        <taxon>Anopheles</taxon>
    </lineage>
</organism>
<dbReference type="Proteomes" id="UP000030765">
    <property type="component" value="Unassembled WGS sequence"/>
</dbReference>
<accession>A0A084WBY2</accession>